<gene>
    <name evidence="1" type="ORF">CYK00_01805</name>
</gene>
<comment type="caution">
    <text evidence="1">The sequence shown here is derived from an EMBL/GenBank/DDBJ whole genome shotgun (WGS) entry which is preliminary data.</text>
</comment>
<accession>A0A2I1XFE8</accession>
<reference evidence="1 2" key="1">
    <citation type="submission" date="2017-12" db="EMBL/GenBank/DDBJ databases">
        <title>Phylogenetic diversity of female urinary microbiome.</title>
        <authorList>
            <person name="Thomas-White K."/>
            <person name="Wolfe A.J."/>
        </authorList>
    </citation>
    <scope>NUCLEOTIDE SEQUENCE [LARGE SCALE GENOMIC DNA]</scope>
    <source>
        <strain evidence="1 2">UMB0321</strain>
    </source>
</reference>
<dbReference type="PANTHER" id="PTHR35566:SF1">
    <property type="entry name" value="TYPE VI SECRETION SYSTEM BASEPLATE COMPONENT TSSK1"/>
    <property type="match status" value="1"/>
</dbReference>
<protein>
    <submittedName>
        <fullName evidence="1">Type VI secretion system baseplate subunit TssK</fullName>
    </submittedName>
</protein>
<evidence type="ECO:0000313" key="1">
    <source>
        <dbReference type="EMBL" id="PLA41347.1"/>
    </source>
</evidence>
<dbReference type="AlphaFoldDB" id="A0A2I1XFE8"/>
<dbReference type="PANTHER" id="PTHR35566">
    <property type="entry name" value="BLR3599 PROTEIN"/>
    <property type="match status" value="1"/>
</dbReference>
<evidence type="ECO:0000313" key="2">
    <source>
        <dbReference type="Proteomes" id="UP000234767"/>
    </source>
</evidence>
<dbReference type="Proteomes" id="UP000234767">
    <property type="component" value="Unassembled WGS sequence"/>
</dbReference>
<proteinExistence type="predicted"/>
<sequence>MKFHKPLWEEGVLLSPQHFQQQNVFNSYIYATVIKLMGEFRWGCFRCEFDQQTLELGKIKLNELQACLPDGTLIDLQSGSGSVEVRDINSLPMRARNTVLLALPVYQAHVPNLVDENGAGNTPRRFVKKFEQVEDLFSAEEAELAVEQLNLQIRFDFEDNDDYITCPIGVVEKNENGALIWSKDYIPPLLSITGSEVLLSCLNRITLLVLSRIDNLSARRRARSENTVDFSVSDSTLFWFLHGLNTIYPELKHLNDYPQQHPEELYKLLVRLLGMLYTFRVSESVNEMEPYDHFDLFGTFNRLELKIRSLLDEVIPSPVIELSLEHTKSTHWRAQIFDSRIDDNAEFYISAHSDSVVFAELQKQLPLVSKIGAPEDVERVINTAVMGVPLQLLNQTPPGLPFRMDNVYFRLDKRHVAFSRMMQSQVCSIYVPTSIPNLHLSLFAVVSI</sequence>
<organism evidence="1 2">
    <name type="scientific">Neisseria sicca</name>
    <dbReference type="NCBI Taxonomy" id="490"/>
    <lineage>
        <taxon>Bacteria</taxon>
        <taxon>Pseudomonadati</taxon>
        <taxon>Pseudomonadota</taxon>
        <taxon>Betaproteobacteria</taxon>
        <taxon>Neisseriales</taxon>
        <taxon>Neisseriaceae</taxon>
        <taxon>Neisseria</taxon>
    </lineage>
</organism>
<dbReference type="InterPro" id="IPR010263">
    <property type="entry name" value="T6SS_TssK"/>
</dbReference>
<dbReference type="Pfam" id="PF05936">
    <property type="entry name" value="T6SS_VasE"/>
    <property type="match status" value="1"/>
</dbReference>
<dbReference type="RefSeq" id="WP_003777742.1">
    <property type="nucleotide sequence ID" value="NZ_PKJO01000001.1"/>
</dbReference>
<dbReference type="EMBL" id="PKJO01000001">
    <property type="protein sequence ID" value="PLA41347.1"/>
    <property type="molecule type" value="Genomic_DNA"/>
</dbReference>
<dbReference type="NCBIfam" id="TIGR03353">
    <property type="entry name" value="VI_chp_4"/>
    <property type="match status" value="1"/>
</dbReference>
<name>A0A2I1XFE8_NEISI</name>